<feature type="binding site" evidence="3">
    <location>
        <position position="294"/>
    </location>
    <ligand>
        <name>CTP</name>
        <dbReference type="ChEBI" id="CHEBI:37563"/>
    </ligand>
</feature>
<gene>
    <name evidence="3 7" type="primary">coaBC</name>
    <name evidence="7" type="ORF">QNI16_02295</name>
</gene>
<dbReference type="EC" id="4.1.1.36" evidence="3"/>
<dbReference type="GO" id="GO:0015937">
    <property type="term" value="P:coenzyme A biosynthetic process"/>
    <property type="evidence" value="ECO:0007669"/>
    <property type="project" value="UniProtKB-UniRule"/>
</dbReference>
<dbReference type="Pfam" id="PF04127">
    <property type="entry name" value="DFP"/>
    <property type="match status" value="1"/>
</dbReference>
<dbReference type="EC" id="6.3.2.5" evidence="3"/>
<evidence type="ECO:0000313" key="7">
    <source>
        <dbReference type="EMBL" id="MDJ1479296.1"/>
    </source>
</evidence>
<reference evidence="7" key="1">
    <citation type="submission" date="2023-05" db="EMBL/GenBank/DDBJ databases">
        <authorList>
            <person name="Zhang X."/>
        </authorList>
    </citation>
    <scope>NUCLEOTIDE SEQUENCE</scope>
    <source>
        <strain evidence="7">YF14B1</strain>
    </source>
</reference>
<dbReference type="SUPFAM" id="SSF102645">
    <property type="entry name" value="CoaB-like"/>
    <property type="match status" value="1"/>
</dbReference>
<evidence type="ECO:0000256" key="4">
    <source>
        <dbReference type="RuleBase" id="RU364078"/>
    </source>
</evidence>
<comment type="similarity">
    <text evidence="3 4">In the C-terminal section; belongs to the PPC synthetase family.</text>
</comment>
<dbReference type="PANTHER" id="PTHR14359">
    <property type="entry name" value="HOMO-OLIGOMERIC FLAVIN CONTAINING CYS DECARBOXYLASE FAMILY"/>
    <property type="match status" value="1"/>
</dbReference>
<keyword evidence="2 3" id="KW-0456">Lyase</keyword>
<accession>A0AAE3U4I6</accession>
<dbReference type="RefSeq" id="WP_313975358.1">
    <property type="nucleotide sequence ID" value="NZ_JASJOS010000001.1"/>
</dbReference>
<dbReference type="InterPro" id="IPR036551">
    <property type="entry name" value="Flavin_trans-like"/>
</dbReference>
<proteinExistence type="inferred from homology"/>
<comment type="similarity">
    <text evidence="3 4">In the N-terminal section; belongs to the HFCD (homo-oligomeric flavin containing Cys decarboxylase) superfamily.</text>
</comment>
<comment type="function">
    <text evidence="4">Catalyzes two steps in the biosynthesis of coenzyme A. In the first step cysteine is conjugated to 4'-phosphopantothenate to form 4-phosphopantothenoylcysteine, in the latter compound is decarboxylated to form 4'-phosphopantotheine.</text>
</comment>
<comment type="function">
    <text evidence="3">Catalyzes two sequential steps in the biosynthesis of coenzyme A. In the first step cysteine is conjugated to 4'-phosphopantothenate to form 4-phosphopantothenoylcysteine. In the second step the latter compound is decarboxylated to form 4'-phosphopantotheine.</text>
</comment>
<dbReference type="HAMAP" id="MF_02225">
    <property type="entry name" value="CoaBC"/>
    <property type="match status" value="1"/>
</dbReference>
<keyword evidence="3" id="KW-0479">Metal-binding</keyword>
<name>A0AAE3U4I6_9BACT</name>
<evidence type="ECO:0000256" key="2">
    <source>
        <dbReference type="ARBA" id="ARBA00023239"/>
    </source>
</evidence>
<dbReference type="Proteomes" id="UP001241110">
    <property type="component" value="Unassembled WGS sequence"/>
</dbReference>
<dbReference type="GO" id="GO:0004632">
    <property type="term" value="F:phosphopantothenate--cysteine ligase activity"/>
    <property type="evidence" value="ECO:0007669"/>
    <property type="project" value="UniProtKB-UniRule"/>
</dbReference>
<dbReference type="Pfam" id="PF02441">
    <property type="entry name" value="Flavoprotein"/>
    <property type="match status" value="1"/>
</dbReference>
<comment type="catalytic activity">
    <reaction evidence="3 4">
        <text>(R)-4'-phosphopantothenate + L-cysteine + CTP = N-[(R)-4-phosphopantothenoyl]-L-cysteine + CMP + diphosphate + H(+)</text>
        <dbReference type="Rhea" id="RHEA:19397"/>
        <dbReference type="ChEBI" id="CHEBI:10986"/>
        <dbReference type="ChEBI" id="CHEBI:15378"/>
        <dbReference type="ChEBI" id="CHEBI:33019"/>
        <dbReference type="ChEBI" id="CHEBI:35235"/>
        <dbReference type="ChEBI" id="CHEBI:37563"/>
        <dbReference type="ChEBI" id="CHEBI:59458"/>
        <dbReference type="ChEBI" id="CHEBI:60377"/>
        <dbReference type="EC" id="6.3.2.5"/>
    </reaction>
</comment>
<dbReference type="NCBIfam" id="TIGR00521">
    <property type="entry name" value="coaBC_dfp"/>
    <property type="match status" value="1"/>
</dbReference>
<keyword evidence="3" id="KW-0511">Multifunctional enzyme</keyword>
<comment type="catalytic activity">
    <reaction evidence="3 4">
        <text>N-[(R)-4-phosphopantothenoyl]-L-cysteine + H(+) = (R)-4'-phosphopantetheine + CO2</text>
        <dbReference type="Rhea" id="RHEA:16793"/>
        <dbReference type="ChEBI" id="CHEBI:15378"/>
        <dbReference type="ChEBI" id="CHEBI:16526"/>
        <dbReference type="ChEBI" id="CHEBI:59458"/>
        <dbReference type="ChEBI" id="CHEBI:61723"/>
        <dbReference type="EC" id="4.1.1.36"/>
    </reaction>
</comment>
<dbReference type="GO" id="GO:0004633">
    <property type="term" value="F:phosphopantothenoylcysteine decarboxylase activity"/>
    <property type="evidence" value="ECO:0007669"/>
    <property type="project" value="UniProtKB-UniRule"/>
</dbReference>
<feature type="binding site" evidence="3">
    <location>
        <position position="284"/>
    </location>
    <ligand>
        <name>CTP</name>
        <dbReference type="ChEBI" id="CHEBI:37563"/>
    </ligand>
</feature>
<feature type="region of interest" description="Phosphopantothenoylcysteine decarboxylase" evidence="3">
    <location>
        <begin position="1"/>
        <end position="194"/>
    </location>
</feature>
<dbReference type="GO" id="GO:0015941">
    <property type="term" value="P:pantothenate catabolic process"/>
    <property type="evidence" value="ECO:0007669"/>
    <property type="project" value="InterPro"/>
</dbReference>
<dbReference type="InterPro" id="IPR007085">
    <property type="entry name" value="DNA/pantothenate-metab_flavo_C"/>
</dbReference>
<dbReference type="InterPro" id="IPR035929">
    <property type="entry name" value="CoaB-like_sf"/>
</dbReference>
<evidence type="ECO:0000256" key="1">
    <source>
        <dbReference type="ARBA" id="ARBA00022793"/>
    </source>
</evidence>
<dbReference type="GO" id="GO:0071513">
    <property type="term" value="C:phosphopantothenoylcysteine decarboxylase complex"/>
    <property type="evidence" value="ECO:0007669"/>
    <property type="project" value="TreeGrafter"/>
</dbReference>
<comment type="caution">
    <text evidence="7">The sequence shown here is derived from an EMBL/GenBank/DDBJ whole genome shotgun (WGS) entry which is preliminary data.</text>
</comment>
<dbReference type="Gene3D" id="3.40.50.10300">
    <property type="entry name" value="CoaB-like"/>
    <property type="match status" value="1"/>
</dbReference>
<dbReference type="InterPro" id="IPR005252">
    <property type="entry name" value="CoaBC"/>
</dbReference>
<feature type="binding site" evidence="3">
    <location>
        <position position="343"/>
    </location>
    <ligand>
        <name>CTP</name>
        <dbReference type="ChEBI" id="CHEBI:37563"/>
    </ligand>
</feature>
<comment type="cofactor">
    <cofactor evidence="3">
        <name>Mg(2+)</name>
        <dbReference type="ChEBI" id="CHEBI:18420"/>
    </cofactor>
</comment>
<keyword evidence="1 3" id="KW-0210">Decarboxylase</keyword>
<feature type="binding site" evidence="3">
    <location>
        <position position="347"/>
    </location>
    <ligand>
        <name>CTP</name>
        <dbReference type="ChEBI" id="CHEBI:37563"/>
    </ligand>
</feature>
<keyword evidence="3 4" id="KW-0285">Flavoprotein</keyword>
<organism evidence="7 8">
    <name type="scientific">Xanthocytophaga flava</name>
    <dbReference type="NCBI Taxonomy" id="3048013"/>
    <lineage>
        <taxon>Bacteria</taxon>
        <taxon>Pseudomonadati</taxon>
        <taxon>Bacteroidota</taxon>
        <taxon>Cytophagia</taxon>
        <taxon>Cytophagales</taxon>
        <taxon>Rhodocytophagaceae</taxon>
        <taxon>Xanthocytophaga</taxon>
    </lineage>
</organism>
<feature type="region of interest" description="Phosphopantothenate--cysteine ligase" evidence="3">
    <location>
        <begin position="195"/>
        <end position="411"/>
    </location>
</feature>
<feature type="domain" description="Flavoprotein" evidence="5">
    <location>
        <begin position="5"/>
        <end position="177"/>
    </location>
</feature>
<dbReference type="Gene3D" id="3.40.50.1950">
    <property type="entry name" value="Flavin prenyltransferase-like"/>
    <property type="match status" value="1"/>
</dbReference>
<evidence type="ECO:0000259" key="6">
    <source>
        <dbReference type="Pfam" id="PF04127"/>
    </source>
</evidence>
<sequence length="411" mass="44456">MLAGKKIILGVTGSISAYKAALLIRLLVKAHADVRIIMTDAATEFVTPLTLSTLSKNPVLNKFVRNESGEWNNHVELGLWADAMVIAPASANSLAKCANGFCDNLLTATYLSAKCPVFFAPAMDLDMYKHTATQANLQKLISFGNQIIPAEHGELASGLVGEGRLAEPEHIVSFLEKHFSQSEISTKISLAGKKVLITAGPTYEPLDPVRFIGNHSTGKMGFALAERMAAHGAQVELVTGPTHLQLTNSNIHITRVLSAQQMFEASARIFPQSDITVLAAAVADYRPAEIADQKIKKKEDSFTLNLVKNVDIAATLGKQKQPGQIMVGFALETENEESNAQEKLRKKNLDMIVLNSLNDKGAGFGHDTNKISVIQKDGNLQRFDLKSKTAAAEDITNLIIDLLVEKAAQTS</sequence>
<comment type="caution">
    <text evidence="3">Lacks conserved residue(s) required for the propagation of feature annotation.</text>
</comment>
<comment type="cofactor">
    <cofactor evidence="3">
        <name>FMN</name>
        <dbReference type="ChEBI" id="CHEBI:58210"/>
    </cofactor>
    <text evidence="3">Binds 1 FMN per subunit.</text>
</comment>
<protein>
    <recommendedName>
        <fullName evidence="3">Coenzyme A biosynthesis bifunctional protein CoaBC</fullName>
    </recommendedName>
    <alternativeName>
        <fullName evidence="3">DNA/pantothenate metabolism flavoprotein</fullName>
    </alternativeName>
    <alternativeName>
        <fullName evidence="3">Phosphopantothenoylcysteine synthetase/decarboxylase</fullName>
        <shortName evidence="3">PPCS-PPCDC</shortName>
    </alternativeName>
    <domain>
        <recommendedName>
            <fullName evidence="3">Phosphopantothenoylcysteine decarboxylase</fullName>
            <shortName evidence="3">PPC decarboxylase</shortName>
            <shortName evidence="3">PPC-DC</shortName>
            <ecNumber evidence="3">4.1.1.36</ecNumber>
        </recommendedName>
        <alternativeName>
            <fullName evidence="3">CoaC</fullName>
        </alternativeName>
    </domain>
    <domain>
        <recommendedName>
            <fullName evidence="3">Phosphopantothenate--cysteine ligase</fullName>
            <ecNumber evidence="3">6.3.2.5</ecNumber>
        </recommendedName>
        <alternativeName>
            <fullName evidence="3">CoaB</fullName>
        </alternativeName>
        <alternativeName>
            <fullName evidence="3">Phosphopantothenoylcysteine synthetase</fullName>
            <shortName evidence="3">PPC synthetase</shortName>
            <shortName evidence="3">PPC-S</shortName>
        </alternativeName>
    </domain>
</protein>
<dbReference type="InterPro" id="IPR003382">
    <property type="entry name" value="Flavoprotein"/>
</dbReference>
<feature type="binding site" evidence="3">
    <location>
        <position position="329"/>
    </location>
    <ligand>
        <name>CTP</name>
        <dbReference type="ChEBI" id="CHEBI:37563"/>
    </ligand>
</feature>
<dbReference type="AlphaFoldDB" id="A0AAE3U4I6"/>
<dbReference type="GO" id="GO:0046872">
    <property type="term" value="F:metal ion binding"/>
    <property type="evidence" value="ECO:0007669"/>
    <property type="project" value="UniProtKB-KW"/>
</dbReference>
<evidence type="ECO:0000256" key="3">
    <source>
        <dbReference type="HAMAP-Rule" id="MF_02225"/>
    </source>
</evidence>
<evidence type="ECO:0000313" key="8">
    <source>
        <dbReference type="Proteomes" id="UP001241110"/>
    </source>
</evidence>
<keyword evidence="3 4" id="KW-0436">Ligase</keyword>
<comment type="pathway">
    <text evidence="3 4">Cofactor biosynthesis; coenzyme A biosynthesis; CoA from (R)-pantothenate: step 3/5.</text>
</comment>
<comment type="pathway">
    <text evidence="3 4">Cofactor biosynthesis; coenzyme A biosynthesis; CoA from (R)-pantothenate: step 2/5.</text>
</comment>
<keyword evidence="3 4" id="KW-0288">FMN</keyword>
<feature type="domain" description="DNA/pantothenate metabolism flavoprotein C-terminal" evidence="6">
    <location>
        <begin position="190"/>
        <end position="401"/>
    </location>
</feature>
<keyword evidence="3" id="KW-0460">Magnesium</keyword>
<dbReference type="GO" id="GO:0010181">
    <property type="term" value="F:FMN binding"/>
    <property type="evidence" value="ECO:0007669"/>
    <property type="project" value="UniProtKB-UniRule"/>
</dbReference>
<dbReference type="EMBL" id="JASJOS010000001">
    <property type="protein sequence ID" value="MDJ1479296.1"/>
    <property type="molecule type" value="Genomic_DNA"/>
</dbReference>
<dbReference type="PANTHER" id="PTHR14359:SF6">
    <property type="entry name" value="PHOSPHOPANTOTHENOYLCYSTEINE DECARBOXYLASE"/>
    <property type="match status" value="1"/>
</dbReference>
<dbReference type="SUPFAM" id="SSF52507">
    <property type="entry name" value="Homo-oligomeric flavin-containing Cys decarboxylases, HFCD"/>
    <property type="match status" value="1"/>
</dbReference>
<evidence type="ECO:0000259" key="5">
    <source>
        <dbReference type="Pfam" id="PF02441"/>
    </source>
</evidence>